<protein>
    <submittedName>
        <fullName evidence="2">Uncharacterized protein</fullName>
    </submittedName>
</protein>
<evidence type="ECO:0000313" key="2">
    <source>
        <dbReference type="EMBL" id="CAJ1934993.1"/>
    </source>
</evidence>
<accession>A0AAD2CL27</accession>
<dbReference type="Proteomes" id="UP001295423">
    <property type="component" value="Unassembled WGS sequence"/>
</dbReference>
<name>A0AAD2CL27_9STRA</name>
<dbReference type="AlphaFoldDB" id="A0AAD2CL27"/>
<dbReference type="EMBL" id="CAKOGP040000435">
    <property type="protein sequence ID" value="CAJ1934993.1"/>
    <property type="molecule type" value="Genomic_DNA"/>
</dbReference>
<feature type="region of interest" description="Disordered" evidence="1">
    <location>
        <begin position="1"/>
        <end position="29"/>
    </location>
</feature>
<gene>
    <name evidence="2" type="ORF">CYCCA115_LOCUS4330</name>
</gene>
<reference evidence="2" key="1">
    <citation type="submission" date="2023-08" db="EMBL/GenBank/DDBJ databases">
        <authorList>
            <person name="Audoor S."/>
            <person name="Bilcke G."/>
        </authorList>
    </citation>
    <scope>NUCLEOTIDE SEQUENCE</scope>
</reference>
<keyword evidence="3" id="KW-1185">Reference proteome</keyword>
<evidence type="ECO:0000256" key="1">
    <source>
        <dbReference type="SAM" id="MobiDB-lite"/>
    </source>
</evidence>
<evidence type="ECO:0000313" key="3">
    <source>
        <dbReference type="Proteomes" id="UP001295423"/>
    </source>
</evidence>
<proteinExistence type="predicted"/>
<sequence length="303" mass="34577">MFKREMIDTSLLSPPPAPASRTTKPSNDNTATTMCGAWKANASCSCGKVKARIQTLDDDEAPPPMRLVCYCRDCRGYFETLLNQRRMQLSPQLSSCKTCMNVNKTGNGAVGEEEEEVEEEMNEEADERKREQTDAWVIDEWGGVNWTCLYPRDIQMVQGTDLLKVVKIRQGSKIRQVHSTCCHSPIFRIGSVSLLVNSNIIESEQEDTTTIFLLPPIQYRIIGRQAWKKRKVMENKVGGSTIVHQKSNQILVLPKPKMSWSVPFGWYFCMPKRIRSDLMEPMPLEFDEEDQVEVLKDFQEGSK</sequence>
<comment type="caution">
    <text evidence="2">The sequence shown here is derived from an EMBL/GenBank/DDBJ whole genome shotgun (WGS) entry which is preliminary data.</text>
</comment>
<organism evidence="2 3">
    <name type="scientific">Cylindrotheca closterium</name>
    <dbReference type="NCBI Taxonomy" id="2856"/>
    <lineage>
        <taxon>Eukaryota</taxon>
        <taxon>Sar</taxon>
        <taxon>Stramenopiles</taxon>
        <taxon>Ochrophyta</taxon>
        <taxon>Bacillariophyta</taxon>
        <taxon>Bacillariophyceae</taxon>
        <taxon>Bacillariophycidae</taxon>
        <taxon>Bacillariales</taxon>
        <taxon>Bacillariaceae</taxon>
        <taxon>Cylindrotheca</taxon>
    </lineage>
</organism>